<name>A0A5J4U780_9EUKA</name>
<proteinExistence type="predicted"/>
<protein>
    <submittedName>
        <fullName evidence="2">Uncharacterized protein</fullName>
    </submittedName>
</protein>
<feature type="transmembrane region" description="Helical" evidence="1">
    <location>
        <begin position="12"/>
        <end position="31"/>
    </location>
</feature>
<keyword evidence="1" id="KW-1133">Transmembrane helix</keyword>
<dbReference type="EMBL" id="SNRW01019714">
    <property type="protein sequence ID" value="KAA6366124.1"/>
    <property type="molecule type" value="Genomic_DNA"/>
</dbReference>
<reference evidence="2 3" key="1">
    <citation type="submission" date="2019-03" db="EMBL/GenBank/DDBJ databases">
        <title>Single cell metagenomics reveals metabolic interactions within the superorganism composed of flagellate Streblomastix strix and complex community of Bacteroidetes bacteria on its surface.</title>
        <authorList>
            <person name="Treitli S.C."/>
            <person name="Kolisko M."/>
            <person name="Husnik F."/>
            <person name="Keeling P."/>
            <person name="Hampl V."/>
        </authorList>
    </citation>
    <scope>NUCLEOTIDE SEQUENCE [LARGE SCALE GENOMIC DNA]</scope>
    <source>
        <strain evidence="2">ST1C</strain>
    </source>
</reference>
<comment type="caution">
    <text evidence="2">The sequence shown here is derived from an EMBL/GenBank/DDBJ whole genome shotgun (WGS) entry which is preliminary data.</text>
</comment>
<dbReference type="OrthoDB" id="29773at2759"/>
<sequence length="127" mass="14639">IAKVLSSVHRTLIDACRTLVVWTTMIIVNLIAKDPWGEQWLKFSFIEIIGFGFLAGGTLVYNRVFKPDVIVQWCFRRGNRRRAIVEEETQGLVQRLNQDEQNNNETLESQLPINNAGNQYENIGFNE</sequence>
<keyword evidence="1" id="KW-0812">Transmembrane</keyword>
<dbReference type="PANTHER" id="PTHR13146:SF0">
    <property type="entry name" value="SOLUTE CARRIER FAMILY 35 MEMBER F6"/>
    <property type="match status" value="1"/>
</dbReference>
<evidence type="ECO:0000313" key="2">
    <source>
        <dbReference type="EMBL" id="KAA6366124.1"/>
    </source>
</evidence>
<evidence type="ECO:0000256" key="1">
    <source>
        <dbReference type="SAM" id="Phobius"/>
    </source>
</evidence>
<dbReference type="AlphaFoldDB" id="A0A5J4U780"/>
<accession>A0A5J4U780</accession>
<keyword evidence="1" id="KW-0472">Membrane</keyword>
<dbReference type="Proteomes" id="UP000324800">
    <property type="component" value="Unassembled WGS sequence"/>
</dbReference>
<dbReference type="PANTHER" id="PTHR13146">
    <property type="match status" value="1"/>
</dbReference>
<evidence type="ECO:0000313" key="3">
    <source>
        <dbReference type="Proteomes" id="UP000324800"/>
    </source>
</evidence>
<feature type="transmembrane region" description="Helical" evidence="1">
    <location>
        <begin position="43"/>
        <end position="61"/>
    </location>
</feature>
<organism evidence="2 3">
    <name type="scientific">Streblomastix strix</name>
    <dbReference type="NCBI Taxonomy" id="222440"/>
    <lineage>
        <taxon>Eukaryota</taxon>
        <taxon>Metamonada</taxon>
        <taxon>Preaxostyla</taxon>
        <taxon>Oxymonadida</taxon>
        <taxon>Streblomastigidae</taxon>
        <taxon>Streblomastix</taxon>
    </lineage>
</organism>
<gene>
    <name evidence="2" type="ORF">EZS28_038348</name>
</gene>
<dbReference type="GO" id="GO:0016020">
    <property type="term" value="C:membrane"/>
    <property type="evidence" value="ECO:0007669"/>
    <property type="project" value="TreeGrafter"/>
</dbReference>
<feature type="non-terminal residue" evidence="2">
    <location>
        <position position="1"/>
    </location>
</feature>